<proteinExistence type="predicted"/>
<accession>A0ABQ7BMT9</accession>
<dbReference type="EMBL" id="QGKV02001507">
    <property type="protein sequence ID" value="KAF3534042.1"/>
    <property type="molecule type" value="Genomic_DNA"/>
</dbReference>
<evidence type="ECO:0000313" key="2">
    <source>
        <dbReference type="Proteomes" id="UP000266723"/>
    </source>
</evidence>
<protein>
    <submittedName>
        <fullName evidence="1">Uncharacterized protein</fullName>
    </submittedName>
</protein>
<comment type="caution">
    <text evidence="1">The sequence shown here is derived from an EMBL/GenBank/DDBJ whole genome shotgun (WGS) entry which is preliminary data.</text>
</comment>
<keyword evidence="2" id="KW-1185">Reference proteome</keyword>
<gene>
    <name evidence="1" type="ORF">DY000_02041359</name>
</gene>
<dbReference type="Proteomes" id="UP000266723">
    <property type="component" value="Unassembled WGS sequence"/>
</dbReference>
<name>A0ABQ7BMT9_BRACR</name>
<sequence length="153" mass="17229">MEGTGKEKRVETSERGSKVCDGLAIHRTRPSIGLVESTVRSVQVETKGCVPCRRSFVSNRDPRPWAGCLGPNKLSRSVGLWVGPKDWPIEPRSESCDLSKIVGLGFDLFWAWPNDLRLIVEKPRNHENSISEWLSGVLIDHVRNELIIAYRAH</sequence>
<organism evidence="1 2">
    <name type="scientific">Brassica cretica</name>
    <name type="common">Mustard</name>
    <dbReference type="NCBI Taxonomy" id="69181"/>
    <lineage>
        <taxon>Eukaryota</taxon>
        <taxon>Viridiplantae</taxon>
        <taxon>Streptophyta</taxon>
        <taxon>Embryophyta</taxon>
        <taxon>Tracheophyta</taxon>
        <taxon>Spermatophyta</taxon>
        <taxon>Magnoliopsida</taxon>
        <taxon>eudicotyledons</taxon>
        <taxon>Gunneridae</taxon>
        <taxon>Pentapetalae</taxon>
        <taxon>rosids</taxon>
        <taxon>malvids</taxon>
        <taxon>Brassicales</taxon>
        <taxon>Brassicaceae</taxon>
        <taxon>Brassiceae</taxon>
        <taxon>Brassica</taxon>
    </lineage>
</organism>
<evidence type="ECO:0000313" key="1">
    <source>
        <dbReference type="EMBL" id="KAF3534042.1"/>
    </source>
</evidence>
<reference evidence="1 2" key="1">
    <citation type="journal article" date="2020" name="BMC Genomics">
        <title>Intraspecific diversification of the crop wild relative Brassica cretica Lam. using demographic model selection.</title>
        <authorList>
            <person name="Kioukis A."/>
            <person name="Michalopoulou V.A."/>
            <person name="Briers L."/>
            <person name="Pirintsos S."/>
            <person name="Studholme D.J."/>
            <person name="Pavlidis P."/>
            <person name="Sarris P.F."/>
        </authorList>
    </citation>
    <scope>NUCLEOTIDE SEQUENCE [LARGE SCALE GENOMIC DNA]</scope>
    <source>
        <strain evidence="2">cv. PFS-1207/04</strain>
    </source>
</reference>